<dbReference type="Proteomes" id="UP000194903">
    <property type="component" value="Unassembled WGS sequence"/>
</dbReference>
<organism evidence="3 4">
    <name type="scientific">Butyricicoccus porcorum</name>
    <dbReference type="NCBI Taxonomy" id="1945634"/>
    <lineage>
        <taxon>Bacteria</taxon>
        <taxon>Bacillati</taxon>
        <taxon>Bacillota</taxon>
        <taxon>Clostridia</taxon>
        <taxon>Eubacteriales</taxon>
        <taxon>Butyricicoccaceae</taxon>
        <taxon>Butyricicoccus</taxon>
    </lineage>
</organism>
<evidence type="ECO:0000256" key="1">
    <source>
        <dbReference type="ARBA" id="ARBA00023125"/>
    </source>
</evidence>
<dbReference type="Gene3D" id="1.10.260.40">
    <property type="entry name" value="lambda repressor-like DNA-binding domains"/>
    <property type="match status" value="1"/>
</dbReference>
<dbReference type="EMBL" id="NHOC01000008">
    <property type="protein sequence ID" value="OUM20048.1"/>
    <property type="molecule type" value="Genomic_DNA"/>
</dbReference>
<accession>A0A252F2L6</accession>
<dbReference type="OrthoDB" id="1629646at2"/>
<dbReference type="InterPro" id="IPR001387">
    <property type="entry name" value="Cro/C1-type_HTH"/>
</dbReference>
<dbReference type="RefSeq" id="WP_087020758.1">
    <property type="nucleotide sequence ID" value="NZ_CP178353.1"/>
</dbReference>
<name>A0A252F2L6_9FIRM</name>
<proteinExistence type="predicted"/>
<dbReference type="Pfam" id="PF01381">
    <property type="entry name" value="HTH_3"/>
    <property type="match status" value="1"/>
</dbReference>
<feature type="domain" description="HTH cro/C1-type" evidence="2">
    <location>
        <begin position="16"/>
        <end position="70"/>
    </location>
</feature>
<dbReference type="PANTHER" id="PTHR46558:SF4">
    <property type="entry name" value="DNA-BIDING PHAGE PROTEIN"/>
    <property type="match status" value="1"/>
</dbReference>
<dbReference type="PANTHER" id="PTHR46558">
    <property type="entry name" value="TRACRIPTIONAL REGULATORY PROTEIN-RELATED-RELATED"/>
    <property type="match status" value="1"/>
</dbReference>
<reference evidence="3 4" key="1">
    <citation type="submission" date="2017-05" db="EMBL/GenBank/DDBJ databases">
        <title>Butyricicoccus porcorum sp. nov. a butyrate-producing bacterium from the swine intestinal tract.</title>
        <authorList>
            <person name="Trachsel J."/>
            <person name="Humphrey S."/>
            <person name="Allen H.K."/>
        </authorList>
    </citation>
    <scope>NUCLEOTIDE SEQUENCE [LARGE SCALE GENOMIC DNA]</scope>
    <source>
        <strain evidence="3">BB10</strain>
    </source>
</reference>
<keyword evidence="1" id="KW-0238">DNA-binding</keyword>
<protein>
    <submittedName>
        <fullName evidence="3">Transcriptional regulator</fullName>
    </submittedName>
</protein>
<evidence type="ECO:0000313" key="3">
    <source>
        <dbReference type="EMBL" id="OUM20048.1"/>
    </source>
</evidence>
<keyword evidence="4" id="KW-1185">Reference proteome</keyword>
<evidence type="ECO:0000313" key="4">
    <source>
        <dbReference type="Proteomes" id="UP000194903"/>
    </source>
</evidence>
<evidence type="ECO:0000259" key="2">
    <source>
        <dbReference type="PROSITE" id="PS50943"/>
    </source>
</evidence>
<dbReference type="CDD" id="cd00093">
    <property type="entry name" value="HTH_XRE"/>
    <property type="match status" value="1"/>
</dbReference>
<sequence>MDKQHQQKYQQLGLNIAYYRKQCGMSQIRLAERVGISRTHMSRIETAECAVSLDVIFSICAVLDISPDKLFDFRQ</sequence>
<dbReference type="InterPro" id="IPR010982">
    <property type="entry name" value="Lambda_DNA-bd_dom_sf"/>
</dbReference>
<dbReference type="GO" id="GO:0003677">
    <property type="term" value="F:DNA binding"/>
    <property type="evidence" value="ECO:0007669"/>
    <property type="project" value="UniProtKB-KW"/>
</dbReference>
<dbReference type="PROSITE" id="PS50943">
    <property type="entry name" value="HTH_CROC1"/>
    <property type="match status" value="1"/>
</dbReference>
<comment type="caution">
    <text evidence="3">The sequence shown here is derived from an EMBL/GenBank/DDBJ whole genome shotgun (WGS) entry which is preliminary data.</text>
</comment>
<dbReference type="SMART" id="SM00530">
    <property type="entry name" value="HTH_XRE"/>
    <property type="match status" value="1"/>
</dbReference>
<dbReference type="SUPFAM" id="SSF47413">
    <property type="entry name" value="lambda repressor-like DNA-binding domains"/>
    <property type="match status" value="1"/>
</dbReference>
<dbReference type="AlphaFoldDB" id="A0A252F2L6"/>
<gene>
    <name evidence="3" type="ORF">CBW42_09930</name>
</gene>